<evidence type="ECO:0000256" key="2">
    <source>
        <dbReference type="ARBA" id="ARBA00008072"/>
    </source>
</evidence>
<comment type="similarity">
    <text evidence="2 6">Belongs to the zinc-containing alcohol dehydrogenase family.</text>
</comment>
<sequence length="364" mass="37546">MRALAAISTAPDAPFDLRTVDIGAPGADEILVKLAATGICHTDLFFKSKVPAALGPCLFGHEGTGIVASVGSAVTGITPGDHVVLSYRSCGCCRPCRQGQPAYCDRSTELNALGVRPDGAPRVSHAGTPVLTGFFGQSSFAEYALAHPDNVVVVDGSADKAVIAALGCGFQTGAGAVLNVLRPSSSSRLVIYGSGSVGFAALLAARAAGVERIVAVDPAEQRRELAAEFGAVAIDPTDSGAGQAIAAATDGGATHALDTTGIPEVIKQAVRALRAMGELAVVGLGKPEVAIDIQDLLFKGKTIRGCIEGDAQIHEFIPALIDLYTAGKFPIDRLVTRYRPDEFNQAIADQAAGRVIKPVVVWEH</sequence>
<protein>
    <submittedName>
        <fullName evidence="9">Aryl-alcohol dehydrogenase</fullName>
    </submittedName>
</protein>
<dbReference type="SUPFAM" id="SSF51735">
    <property type="entry name" value="NAD(P)-binding Rossmann-fold domains"/>
    <property type="match status" value="1"/>
</dbReference>
<dbReference type="Pfam" id="PF08240">
    <property type="entry name" value="ADH_N"/>
    <property type="match status" value="1"/>
</dbReference>
<dbReference type="InterPro" id="IPR013154">
    <property type="entry name" value="ADH-like_N"/>
</dbReference>
<dbReference type="PANTHER" id="PTHR43350:SF21">
    <property type="entry name" value="S-NITROSOMYCOTHIOL REDUCTASE MSCR"/>
    <property type="match status" value="1"/>
</dbReference>
<reference evidence="9 10" key="1">
    <citation type="submission" date="2016-10" db="EMBL/GenBank/DDBJ databases">
        <title>Genome sequence of Mycobacterium talmonii.</title>
        <authorList>
            <person name="Greninger A.L."/>
            <person name="Elliott B."/>
            <person name="Vasireddy S."/>
            <person name="Vasireddy R."/>
        </authorList>
    </citation>
    <scope>NUCLEOTIDE SEQUENCE [LARGE SCALE GENOMIC DNA]</scope>
    <source>
        <strain evidence="10">NE-TNMC-100812</strain>
    </source>
</reference>
<evidence type="ECO:0000256" key="3">
    <source>
        <dbReference type="ARBA" id="ARBA00022723"/>
    </source>
</evidence>
<dbReference type="SUPFAM" id="SSF50129">
    <property type="entry name" value="GroES-like"/>
    <property type="match status" value="1"/>
</dbReference>
<keyword evidence="5" id="KW-0560">Oxidoreductase</keyword>
<dbReference type="PROSITE" id="PS00059">
    <property type="entry name" value="ADH_ZINC"/>
    <property type="match status" value="1"/>
</dbReference>
<dbReference type="Gene3D" id="3.90.180.10">
    <property type="entry name" value="Medium-chain alcohol dehydrogenases, catalytic domain"/>
    <property type="match status" value="1"/>
</dbReference>
<dbReference type="Proteomes" id="UP000179734">
    <property type="component" value="Unassembled WGS sequence"/>
</dbReference>
<evidence type="ECO:0000313" key="9">
    <source>
        <dbReference type="EMBL" id="OHV04974.1"/>
    </source>
</evidence>
<dbReference type="GO" id="GO:0016491">
    <property type="term" value="F:oxidoreductase activity"/>
    <property type="evidence" value="ECO:0007669"/>
    <property type="project" value="UniProtKB-KW"/>
</dbReference>
<dbReference type="RefSeq" id="WP_071024002.1">
    <property type="nucleotide sequence ID" value="NZ_MLQM01000026.1"/>
</dbReference>
<keyword evidence="10" id="KW-1185">Reference proteome</keyword>
<evidence type="ECO:0000259" key="8">
    <source>
        <dbReference type="Pfam" id="PF08240"/>
    </source>
</evidence>
<proteinExistence type="inferred from homology"/>
<evidence type="ECO:0000313" key="10">
    <source>
        <dbReference type="Proteomes" id="UP000179734"/>
    </source>
</evidence>
<dbReference type="Gene3D" id="3.40.50.720">
    <property type="entry name" value="NAD(P)-binding Rossmann-like Domain"/>
    <property type="match status" value="1"/>
</dbReference>
<evidence type="ECO:0000256" key="4">
    <source>
        <dbReference type="ARBA" id="ARBA00022833"/>
    </source>
</evidence>
<gene>
    <name evidence="9" type="ORF">BKN37_07575</name>
</gene>
<dbReference type="GO" id="GO:0008270">
    <property type="term" value="F:zinc ion binding"/>
    <property type="evidence" value="ECO:0007669"/>
    <property type="project" value="InterPro"/>
</dbReference>
<dbReference type="InterPro" id="IPR036291">
    <property type="entry name" value="NAD(P)-bd_dom_sf"/>
</dbReference>
<keyword evidence="3 6" id="KW-0479">Metal-binding</keyword>
<comment type="caution">
    <text evidence="9">The sequence shown here is derived from an EMBL/GenBank/DDBJ whole genome shotgun (WGS) entry which is preliminary data.</text>
</comment>
<feature type="domain" description="Alcohol dehydrogenase-like N-terminal" evidence="8">
    <location>
        <begin position="26"/>
        <end position="153"/>
    </location>
</feature>
<organism evidence="9 10">
    <name type="scientific">Mycobacterium talmoniae</name>
    <dbReference type="NCBI Taxonomy" id="1858794"/>
    <lineage>
        <taxon>Bacteria</taxon>
        <taxon>Bacillati</taxon>
        <taxon>Actinomycetota</taxon>
        <taxon>Actinomycetes</taxon>
        <taxon>Mycobacteriales</taxon>
        <taxon>Mycobacteriaceae</taxon>
        <taxon>Mycobacterium</taxon>
    </lineage>
</organism>
<evidence type="ECO:0000256" key="5">
    <source>
        <dbReference type="ARBA" id="ARBA00023002"/>
    </source>
</evidence>
<evidence type="ECO:0000259" key="7">
    <source>
        <dbReference type="Pfam" id="PF00107"/>
    </source>
</evidence>
<dbReference type="EMBL" id="MLQM01000026">
    <property type="protein sequence ID" value="OHV04974.1"/>
    <property type="molecule type" value="Genomic_DNA"/>
</dbReference>
<keyword evidence="4 6" id="KW-0862">Zinc</keyword>
<accession>A0A1S1NLZ1</accession>
<dbReference type="InterPro" id="IPR002328">
    <property type="entry name" value="ADH_Zn_CS"/>
</dbReference>
<dbReference type="InterPro" id="IPR011032">
    <property type="entry name" value="GroES-like_sf"/>
</dbReference>
<dbReference type="AlphaFoldDB" id="A0A1S1NLZ1"/>
<dbReference type="Pfam" id="PF00107">
    <property type="entry name" value="ADH_zinc_N"/>
    <property type="match status" value="1"/>
</dbReference>
<comment type="cofactor">
    <cofactor evidence="1 6">
        <name>Zn(2+)</name>
        <dbReference type="ChEBI" id="CHEBI:29105"/>
    </cofactor>
</comment>
<evidence type="ECO:0000256" key="6">
    <source>
        <dbReference type="RuleBase" id="RU361277"/>
    </source>
</evidence>
<name>A0A1S1NLZ1_9MYCO</name>
<feature type="domain" description="Alcohol dehydrogenase-like C-terminal" evidence="7">
    <location>
        <begin position="197"/>
        <end position="321"/>
    </location>
</feature>
<dbReference type="PANTHER" id="PTHR43350">
    <property type="entry name" value="NAD-DEPENDENT ALCOHOL DEHYDROGENASE"/>
    <property type="match status" value="1"/>
</dbReference>
<evidence type="ECO:0000256" key="1">
    <source>
        <dbReference type="ARBA" id="ARBA00001947"/>
    </source>
</evidence>
<dbReference type="CDD" id="cd08278">
    <property type="entry name" value="benzyl_alcohol_DH"/>
    <property type="match status" value="1"/>
</dbReference>
<dbReference type="InterPro" id="IPR013149">
    <property type="entry name" value="ADH-like_C"/>
</dbReference>